<reference evidence="1 2" key="2">
    <citation type="submission" date="2010-08" db="EMBL/GenBank/DDBJ databases">
        <title>The Genome Sequence of Vibrio cholerae strain 2740-80.</title>
        <authorList>
            <consortium name="The Broad Institute Genome Sequencing Platform"/>
            <person name="Colwell R."/>
            <person name="Young S.K."/>
            <person name="Zeng Q."/>
            <person name="Alvarado L."/>
            <person name="Berlin A."/>
            <person name="Chapman S."/>
            <person name="Chen Z."/>
            <person name="Freedman E."/>
            <person name="Gellesch M."/>
            <person name="Goldberg J."/>
            <person name="Griggs A."/>
            <person name="Gujja S."/>
            <person name="Heilman E."/>
            <person name="Heiman D."/>
            <person name="Howarth C."/>
            <person name="Larson L."/>
            <person name="Mehta T."/>
            <person name="Neiman D.N."/>
            <person name="Park D."/>
            <person name="Pearson M."/>
            <person name="Roberts A."/>
            <person name="Saif S."/>
            <person name="Shenoy N."/>
            <person name="Sisk P."/>
            <person name="Stolte C."/>
            <person name="Sykes S."/>
            <person name="White J."/>
            <person name="Yandava C."/>
            <person name="Borodovsky M."/>
            <person name="Heidelberg J."/>
            <person name="Haas B."/>
            <person name="Nusbaum C."/>
            <person name="Birren B."/>
        </authorList>
    </citation>
    <scope>NUCLEOTIDE SEQUENCE [LARGE SCALE GENOMIC DNA]</scope>
    <source>
        <strain evidence="1 2">2740-80</strain>
    </source>
</reference>
<dbReference type="Proteomes" id="UP000003017">
    <property type="component" value="Unassembled WGS sequence"/>
</dbReference>
<evidence type="ECO:0000313" key="1">
    <source>
        <dbReference type="EMBL" id="KNA53768.1"/>
    </source>
</evidence>
<accession>A0A0K9UCX2</accession>
<comment type="caution">
    <text evidence="1">The sequence shown here is derived from an EMBL/GenBank/DDBJ whole genome shotgun (WGS) entry which is preliminary data.</text>
</comment>
<evidence type="ECO:0000313" key="2">
    <source>
        <dbReference type="Proteomes" id="UP000003017"/>
    </source>
</evidence>
<name>A0A0K9UCX2_VIBCL</name>
<dbReference type="AlphaFoldDB" id="A0A0K9UCX2"/>
<organism evidence="1 2">
    <name type="scientific">Vibrio cholerae 2740-80</name>
    <dbReference type="NCBI Taxonomy" id="412614"/>
    <lineage>
        <taxon>Bacteria</taxon>
        <taxon>Pseudomonadati</taxon>
        <taxon>Pseudomonadota</taxon>
        <taxon>Gammaproteobacteria</taxon>
        <taxon>Vibrionales</taxon>
        <taxon>Vibrionaceae</taxon>
        <taxon>Vibrio</taxon>
    </lineage>
</organism>
<gene>
    <name evidence="1" type="ORF">VC274080_024044</name>
</gene>
<sequence length="65" mass="7656">MWALVDDNQKRFINELSDHLNEQSFSTVNSTLLRFLLSKECNQYSLSRSESFKKLLIEEFDHGSD</sequence>
<proteinExistence type="predicted"/>
<protein>
    <submittedName>
        <fullName evidence="1">Uncharacterized protein</fullName>
    </submittedName>
</protein>
<reference evidence="1 2" key="1">
    <citation type="submission" date="2007-01" db="EMBL/GenBank/DDBJ databases">
        <authorList>
            <person name="Kobayashi T."/>
            <person name="Suzuki M."/>
            <person name="Inoue H."/>
            <person name="Itai R.N."/>
            <person name="Takahashi M."/>
            <person name="Nakanishi H."/>
            <person name="Mori S."/>
            <person name="Nishizawa N.K."/>
        </authorList>
    </citation>
    <scope>NUCLEOTIDE SEQUENCE [LARGE SCALE GENOMIC DNA]</scope>
    <source>
        <strain evidence="1 2">2740-80</strain>
    </source>
</reference>
<dbReference type="EMBL" id="AAUT02000049">
    <property type="protein sequence ID" value="KNA53768.1"/>
    <property type="molecule type" value="Genomic_DNA"/>
</dbReference>